<dbReference type="PANTHER" id="PTHR43283">
    <property type="entry name" value="BETA-LACTAMASE-RELATED"/>
    <property type="match status" value="1"/>
</dbReference>
<dbReference type="SUPFAM" id="SSF56601">
    <property type="entry name" value="beta-lactamase/transpeptidase-like"/>
    <property type="match status" value="1"/>
</dbReference>
<sequence length="433" mass="47288">MNLKNILLALSASCLFFACKTEKKETTVVFEKFQLATPESVGMVSDSLAKIADLVNEYVAAKKYPGAVTLIAKNGKIIYESEVGWSDTTRTEPYRKDHLFRLASMTKPIVSVAAMQLVEQGKLKLEDPVGKYIPSFMETEVLQDFNPADSSYTSVPSQSIPTVAQLLTHTAGVPYGFVNPPVYGAILAKNGIPDLATHLPMTIEEAASKLGDLPLTHEPGSQWLYGLNTDVLGRVVEVASGMALDDYVREHITQPLGVEHLDFYFPDSLTSKLTIPYMPTQDGTVSPLPEYMGPLYIPNYPTTGAKTYMSGGSGMTGTARDYYLFCQAMLNDGSLGDAQLLKPETAKLMHQNQLDTITYPWGAGGFGYGFHVSTGESGRPAGNYSWGGAFSTTFWIDPTNELVVIQLRQVLQSPYNQEIDGKLAQIVYGALKQ</sequence>
<proteinExistence type="predicted"/>
<protein>
    <submittedName>
        <fullName evidence="2">Beta-lactamase family protein</fullName>
    </submittedName>
</protein>
<gene>
    <name evidence="2" type="ORF">HCU67_01345</name>
</gene>
<name>A0ABX1GLX6_9FLAO</name>
<dbReference type="Gene3D" id="3.40.710.10">
    <property type="entry name" value="DD-peptidase/beta-lactamase superfamily"/>
    <property type="match status" value="1"/>
</dbReference>
<accession>A0ABX1GLX6</accession>
<reference evidence="2 3" key="1">
    <citation type="submission" date="2020-04" db="EMBL/GenBank/DDBJ databases">
        <authorList>
            <person name="Yoon J."/>
        </authorList>
    </citation>
    <scope>NUCLEOTIDE SEQUENCE [LARGE SCALE GENOMIC DNA]</scope>
    <source>
        <strain evidence="2 3">DJ-13</strain>
    </source>
</reference>
<comment type="caution">
    <text evidence="2">The sequence shown here is derived from an EMBL/GenBank/DDBJ whole genome shotgun (WGS) entry which is preliminary data.</text>
</comment>
<keyword evidence="3" id="KW-1185">Reference proteome</keyword>
<dbReference type="PROSITE" id="PS51257">
    <property type="entry name" value="PROKAR_LIPOPROTEIN"/>
    <property type="match status" value="1"/>
</dbReference>
<evidence type="ECO:0000313" key="3">
    <source>
        <dbReference type="Proteomes" id="UP000718451"/>
    </source>
</evidence>
<evidence type="ECO:0000313" key="2">
    <source>
        <dbReference type="EMBL" id="NKI30574.1"/>
    </source>
</evidence>
<dbReference type="EMBL" id="JAAWWL010000001">
    <property type="protein sequence ID" value="NKI30574.1"/>
    <property type="molecule type" value="Genomic_DNA"/>
</dbReference>
<dbReference type="RefSeq" id="WP_168550814.1">
    <property type="nucleotide sequence ID" value="NZ_JAAWWL010000001.1"/>
</dbReference>
<dbReference type="Pfam" id="PF00144">
    <property type="entry name" value="Beta-lactamase"/>
    <property type="match status" value="1"/>
</dbReference>
<evidence type="ECO:0000259" key="1">
    <source>
        <dbReference type="Pfam" id="PF00144"/>
    </source>
</evidence>
<dbReference type="InterPro" id="IPR001466">
    <property type="entry name" value="Beta-lactam-related"/>
</dbReference>
<dbReference type="Proteomes" id="UP000718451">
    <property type="component" value="Unassembled WGS sequence"/>
</dbReference>
<dbReference type="PANTHER" id="PTHR43283:SF3">
    <property type="entry name" value="BETA-LACTAMASE FAMILY PROTEIN (AFU_ORTHOLOGUE AFUA_5G07500)"/>
    <property type="match status" value="1"/>
</dbReference>
<dbReference type="InterPro" id="IPR050789">
    <property type="entry name" value="Diverse_Enzym_Activities"/>
</dbReference>
<feature type="domain" description="Beta-lactamase-related" evidence="1">
    <location>
        <begin position="52"/>
        <end position="407"/>
    </location>
</feature>
<dbReference type="InterPro" id="IPR012338">
    <property type="entry name" value="Beta-lactam/transpept-like"/>
</dbReference>
<organism evidence="2 3">
    <name type="scientific">Croceivirga thetidis</name>
    <dbReference type="NCBI Taxonomy" id="2721623"/>
    <lineage>
        <taxon>Bacteria</taxon>
        <taxon>Pseudomonadati</taxon>
        <taxon>Bacteroidota</taxon>
        <taxon>Flavobacteriia</taxon>
        <taxon>Flavobacteriales</taxon>
        <taxon>Flavobacteriaceae</taxon>
        <taxon>Croceivirga</taxon>
    </lineage>
</organism>